<name>A0A815AVH8_9BILA</name>
<keyword evidence="2" id="KW-0479">Metal-binding</keyword>
<dbReference type="Pfam" id="PF13359">
    <property type="entry name" value="DDE_Tnp_4"/>
    <property type="match status" value="1"/>
</dbReference>
<protein>
    <recommendedName>
        <fullName evidence="5">SWIM-type domain-containing protein</fullName>
    </recommendedName>
</protein>
<dbReference type="EMBL" id="CAJOBE010012785">
    <property type="protein sequence ID" value="CAF4155159.1"/>
    <property type="molecule type" value="Genomic_DNA"/>
</dbReference>
<evidence type="ECO:0000256" key="3">
    <source>
        <dbReference type="PROSITE-ProRule" id="PRU00325"/>
    </source>
</evidence>
<comment type="cofactor">
    <cofactor evidence="1">
        <name>a divalent metal cation</name>
        <dbReference type="ChEBI" id="CHEBI:60240"/>
    </cofactor>
</comment>
<dbReference type="OrthoDB" id="10060289at2759"/>
<reference evidence="6" key="1">
    <citation type="submission" date="2021-02" db="EMBL/GenBank/DDBJ databases">
        <authorList>
            <person name="Nowell W R."/>
        </authorList>
    </citation>
    <scope>NUCLEOTIDE SEQUENCE</scope>
</reference>
<evidence type="ECO:0000313" key="8">
    <source>
        <dbReference type="EMBL" id="CAF4125678.1"/>
    </source>
</evidence>
<evidence type="ECO:0000313" key="9">
    <source>
        <dbReference type="EMBL" id="CAF4155159.1"/>
    </source>
</evidence>
<evidence type="ECO:0000256" key="4">
    <source>
        <dbReference type="SAM" id="MobiDB-lite"/>
    </source>
</evidence>
<dbReference type="Proteomes" id="UP000663874">
    <property type="component" value="Unassembled WGS sequence"/>
</dbReference>
<evidence type="ECO:0000256" key="2">
    <source>
        <dbReference type="ARBA" id="ARBA00022723"/>
    </source>
</evidence>
<evidence type="ECO:0000313" key="6">
    <source>
        <dbReference type="EMBL" id="CAF1259492.1"/>
    </source>
</evidence>
<dbReference type="InterPro" id="IPR027806">
    <property type="entry name" value="HARBI1_dom"/>
</dbReference>
<organism evidence="6 10">
    <name type="scientific">Rotaria sordida</name>
    <dbReference type="NCBI Taxonomy" id="392033"/>
    <lineage>
        <taxon>Eukaryota</taxon>
        <taxon>Metazoa</taxon>
        <taxon>Spiralia</taxon>
        <taxon>Gnathifera</taxon>
        <taxon>Rotifera</taxon>
        <taxon>Eurotatoria</taxon>
        <taxon>Bdelloidea</taxon>
        <taxon>Philodinida</taxon>
        <taxon>Philodinidae</taxon>
        <taxon>Rotaria</taxon>
    </lineage>
</organism>
<feature type="domain" description="SWIM-type" evidence="5">
    <location>
        <begin position="187"/>
        <end position="226"/>
    </location>
</feature>
<evidence type="ECO:0000313" key="7">
    <source>
        <dbReference type="EMBL" id="CAF1533404.1"/>
    </source>
</evidence>
<proteinExistence type="predicted"/>
<keyword evidence="3" id="KW-0862">Zinc</keyword>
<gene>
    <name evidence="9" type="ORF">FNK824_LOCUS33896</name>
    <name evidence="8" type="ORF">OTI717_LOCUS35056</name>
    <name evidence="6" type="ORF">RFH988_LOCUS27597</name>
    <name evidence="7" type="ORF">SEV965_LOCUS37662</name>
</gene>
<dbReference type="GO" id="GO:0008270">
    <property type="term" value="F:zinc ion binding"/>
    <property type="evidence" value="ECO:0007669"/>
    <property type="project" value="UniProtKB-KW"/>
</dbReference>
<dbReference type="EMBL" id="CAJNOU010008029">
    <property type="protein sequence ID" value="CAF1533404.1"/>
    <property type="molecule type" value="Genomic_DNA"/>
</dbReference>
<accession>A0A815AVH8</accession>
<dbReference type="EMBL" id="CAJNOO010002352">
    <property type="protein sequence ID" value="CAF1259492.1"/>
    <property type="molecule type" value="Genomic_DNA"/>
</dbReference>
<keyword evidence="3" id="KW-0863">Zinc-finger</keyword>
<feature type="compositionally biased region" description="Acidic residues" evidence="4">
    <location>
        <begin position="252"/>
        <end position="269"/>
    </location>
</feature>
<dbReference type="EMBL" id="CAJOAX010013139">
    <property type="protein sequence ID" value="CAF4125678.1"/>
    <property type="molecule type" value="Genomic_DNA"/>
</dbReference>
<dbReference type="Proteomes" id="UP000663882">
    <property type="component" value="Unassembled WGS sequence"/>
</dbReference>
<dbReference type="Proteomes" id="UP000663823">
    <property type="component" value="Unassembled WGS sequence"/>
</dbReference>
<feature type="region of interest" description="Disordered" evidence="4">
    <location>
        <begin position="252"/>
        <end position="275"/>
    </location>
</feature>
<dbReference type="AlphaFoldDB" id="A0A815AVH8"/>
<sequence>MPAFLDRNAKQFSTQTGNETRFVTKIRWIIESANSRIKQWKIFDKVLPNSLLKIVGDLVAIVCALQNAYGAPFIKSTSKDKKLAEKMLRLLDETNELADFVARLKDKSEKPLQWKELNATDTVPDFPRLSFEELNGLTLGIYQLKQAKSYTVEHLSADGKFTVKIGKHRPDLIKAKIQSRHKNTTSYDVWIRYSNQEILGWYCTCPAGARVVGCCAHIASIIWYLSFARFHPEQLKQESSSFLNSFEDAADFSDVSDDTEPDTDSDDENTLYSLA</sequence>
<dbReference type="InterPro" id="IPR007527">
    <property type="entry name" value="Znf_SWIM"/>
</dbReference>
<evidence type="ECO:0000313" key="10">
    <source>
        <dbReference type="Proteomes" id="UP000663882"/>
    </source>
</evidence>
<evidence type="ECO:0000259" key="5">
    <source>
        <dbReference type="PROSITE" id="PS50966"/>
    </source>
</evidence>
<comment type="caution">
    <text evidence="6">The sequence shown here is derived from an EMBL/GenBank/DDBJ whole genome shotgun (WGS) entry which is preliminary data.</text>
</comment>
<evidence type="ECO:0000256" key="1">
    <source>
        <dbReference type="ARBA" id="ARBA00001968"/>
    </source>
</evidence>
<dbReference type="Proteomes" id="UP000663889">
    <property type="component" value="Unassembled WGS sequence"/>
</dbReference>
<dbReference type="PROSITE" id="PS50966">
    <property type="entry name" value="ZF_SWIM"/>
    <property type="match status" value="1"/>
</dbReference>